<evidence type="ECO:0000256" key="1">
    <source>
        <dbReference type="SAM" id="SignalP"/>
    </source>
</evidence>
<reference evidence="2 3" key="1">
    <citation type="submission" date="2018-12" db="EMBL/GenBank/DDBJ databases">
        <authorList>
            <consortium name="Pathogen Informatics"/>
        </authorList>
    </citation>
    <scope>NUCLEOTIDE SEQUENCE [LARGE SCALE GENOMIC DNA]</scope>
    <source>
        <strain evidence="2 3">NCTC13071</strain>
    </source>
</reference>
<name>A0A448L6I7_9BACT</name>
<protein>
    <submittedName>
        <fullName evidence="2">Uncharacterized protein</fullName>
    </submittedName>
</protein>
<proteinExistence type="predicted"/>
<keyword evidence="1" id="KW-0732">Signal</keyword>
<evidence type="ECO:0000313" key="3">
    <source>
        <dbReference type="Proteomes" id="UP000274578"/>
    </source>
</evidence>
<dbReference type="RefSeq" id="WP_004375089.1">
    <property type="nucleotide sequence ID" value="NZ_CAUQRS010000001.1"/>
</dbReference>
<evidence type="ECO:0000313" key="2">
    <source>
        <dbReference type="EMBL" id="VEH15492.1"/>
    </source>
</evidence>
<dbReference type="KEGG" id="poc:NCTC13071_01496"/>
<gene>
    <name evidence="2" type="ORF">NCTC13071_01496</name>
</gene>
<feature type="signal peptide" evidence="1">
    <location>
        <begin position="1"/>
        <end position="21"/>
    </location>
</feature>
<feature type="chain" id="PRO_5019405447" evidence="1">
    <location>
        <begin position="22"/>
        <end position="151"/>
    </location>
</feature>
<dbReference type="Proteomes" id="UP000274578">
    <property type="component" value="Chromosome 1"/>
</dbReference>
<dbReference type="GeneID" id="85012317"/>
<sequence length="151" mass="17272">MRLKTLLLTACAFFVCAAASAGNNKVYLYGFAASFNDSTVYFTDIQELDSAVVDRGGFLYGRDSYSYQLRDYLASKGFEHATCVTMWATKRDVIEKKFQNMRSRYGVVFGKKTKKKNTYTIKYLTTDEFHYQAIIPDESQIVAPVKSRKKK</sequence>
<dbReference type="AlphaFoldDB" id="A0A448L6I7"/>
<dbReference type="EMBL" id="LR134384">
    <property type="protein sequence ID" value="VEH15492.1"/>
    <property type="molecule type" value="Genomic_DNA"/>
</dbReference>
<accession>A0A448L6I7</accession>
<organism evidence="2 3">
    <name type="scientific">Segatella oris</name>
    <dbReference type="NCBI Taxonomy" id="28135"/>
    <lineage>
        <taxon>Bacteria</taxon>
        <taxon>Pseudomonadati</taxon>
        <taxon>Bacteroidota</taxon>
        <taxon>Bacteroidia</taxon>
        <taxon>Bacteroidales</taxon>
        <taxon>Prevotellaceae</taxon>
        <taxon>Segatella</taxon>
    </lineage>
</organism>